<name>A0A6J5NPG2_9CAUD</name>
<reference evidence="6" key="1">
    <citation type="submission" date="2020-04" db="EMBL/GenBank/DDBJ databases">
        <authorList>
            <person name="Chiriac C."/>
            <person name="Salcher M."/>
            <person name="Ghai R."/>
            <person name="Kavagutti S V."/>
        </authorList>
    </citation>
    <scope>NUCLEOTIDE SEQUENCE</scope>
</reference>
<dbReference type="EMBL" id="LR796702">
    <property type="protein sequence ID" value="CAB4160763.1"/>
    <property type="molecule type" value="Genomic_DNA"/>
</dbReference>
<feature type="domain" description="Terminase large subunit gp17-like C-terminal" evidence="5">
    <location>
        <begin position="267"/>
        <end position="416"/>
    </location>
</feature>
<protein>
    <submittedName>
        <fullName evidence="6">Terminase-like family</fullName>
    </submittedName>
</protein>
<keyword evidence="1" id="KW-1188">Viral release from host cell</keyword>
<keyword evidence="4" id="KW-0231">Viral genome packaging</keyword>
<dbReference type="Gene3D" id="3.40.50.300">
    <property type="entry name" value="P-loop containing nucleotide triphosphate hydrolases"/>
    <property type="match status" value="1"/>
</dbReference>
<evidence type="ECO:0000259" key="5">
    <source>
        <dbReference type="Pfam" id="PF17289"/>
    </source>
</evidence>
<dbReference type="Pfam" id="PF17289">
    <property type="entry name" value="Terminase_6C"/>
    <property type="match status" value="1"/>
</dbReference>
<keyword evidence="2" id="KW-0547">Nucleotide-binding</keyword>
<evidence type="ECO:0000313" key="6">
    <source>
        <dbReference type="EMBL" id="CAB4160763.1"/>
    </source>
</evidence>
<evidence type="ECO:0000256" key="2">
    <source>
        <dbReference type="ARBA" id="ARBA00022741"/>
    </source>
</evidence>
<proteinExistence type="predicted"/>
<organism evidence="6">
    <name type="scientific">uncultured Caudovirales phage</name>
    <dbReference type="NCBI Taxonomy" id="2100421"/>
    <lineage>
        <taxon>Viruses</taxon>
        <taxon>Duplodnaviria</taxon>
        <taxon>Heunggongvirae</taxon>
        <taxon>Uroviricota</taxon>
        <taxon>Caudoviricetes</taxon>
        <taxon>Peduoviridae</taxon>
        <taxon>Maltschvirus</taxon>
        <taxon>Maltschvirus maltsch</taxon>
    </lineage>
</organism>
<evidence type="ECO:0000256" key="3">
    <source>
        <dbReference type="ARBA" id="ARBA00022840"/>
    </source>
</evidence>
<sequence>MFSPTAAQSRATGLMTGDAKHIMLVGGSRSGKTFVALRALIIRATLAPKSRHVVLRFRFNHVKSSVILDTFPKVMALCFPQLTYTLDKTDWYATLPNGSQIWFGGLDDKDRTEKILGQEYATIFFNECSQIPLSARNMAITRLAQNCVAVVGNQQRQMRLKAFYDCNPPSMAHWTYKMFVKKVEPESGKALADLANYATMTINPRDNLDNLPPDYIKELENLPARMRLRFLEGKFADVAAGALWNVEMIDTYRETSGLPDMLRVVVSVDPSGSGDTDNAGNDEIGIVVAGLGIDGRAYVLEDCTMKAGPSVWANVVATAYDRHAADLVVAEKNYGGEMVRHVIKSANPHLKCELINASRGKAVRAEPVSALTEQGKIRFGGTFPELEDELCSMTTNGYMGERSPNRADAFVWAMTKLFPGIIKTDAKAQRKHVMPTRGMNGGSTGWMGA</sequence>
<evidence type="ECO:0000256" key="1">
    <source>
        <dbReference type="ARBA" id="ARBA00022612"/>
    </source>
</evidence>
<dbReference type="InterPro" id="IPR035421">
    <property type="entry name" value="Terminase_6C"/>
</dbReference>
<accession>A0A6J5NPG2</accession>
<keyword evidence="3" id="KW-0067">ATP-binding</keyword>
<gene>
    <name evidence="6" type="ORF">UFOVP773_14</name>
</gene>
<dbReference type="InterPro" id="IPR027417">
    <property type="entry name" value="P-loop_NTPase"/>
</dbReference>
<dbReference type="GO" id="GO:0005524">
    <property type="term" value="F:ATP binding"/>
    <property type="evidence" value="ECO:0007669"/>
    <property type="project" value="UniProtKB-KW"/>
</dbReference>
<evidence type="ECO:0000256" key="4">
    <source>
        <dbReference type="ARBA" id="ARBA00023219"/>
    </source>
</evidence>
<dbReference type="Pfam" id="PF03237">
    <property type="entry name" value="Terminase_6N"/>
    <property type="match status" value="1"/>
</dbReference>